<organism evidence="2">
    <name type="scientific">marine metagenome</name>
    <dbReference type="NCBI Taxonomy" id="408172"/>
    <lineage>
        <taxon>unclassified sequences</taxon>
        <taxon>metagenomes</taxon>
        <taxon>ecological metagenomes</taxon>
    </lineage>
</organism>
<sequence>MLEAELDHGMLSHPKAHPFIPELS</sequence>
<accession>A0A381ZD12</accession>
<protein>
    <submittedName>
        <fullName evidence="2">Uncharacterized protein</fullName>
    </submittedName>
</protein>
<dbReference type="AlphaFoldDB" id="A0A381ZD12"/>
<reference evidence="2" key="1">
    <citation type="submission" date="2018-05" db="EMBL/GenBank/DDBJ databases">
        <authorList>
            <person name="Lanie J.A."/>
            <person name="Ng W.-L."/>
            <person name="Kazmierczak K.M."/>
            <person name="Andrzejewski T.M."/>
            <person name="Davidsen T.M."/>
            <person name="Wayne K.J."/>
            <person name="Tettelin H."/>
            <person name="Glass J.I."/>
            <person name="Rusch D."/>
            <person name="Podicherti R."/>
            <person name="Tsui H.-C.T."/>
            <person name="Winkler M.E."/>
        </authorList>
    </citation>
    <scope>NUCLEOTIDE SEQUENCE</scope>
</reference>
<evidence type="ECO:0000313" key="2">
    <source>
        <dbReference type="EMBL" id="SVA86742.1"/>
    </source>
</evidence>
<dbReference type="EMBL" id="UINC01020719">
    <property type="protein sequence ID" value="SVA86742.1"/>
    <property type="molecule type" value="Genomic_DNA"/>
</dbReference>
<evidence type="ECO:0000256" key="1">
    <source>
        <dbReference type="SAM" id="MobiDB-lite"/>
    </source>
</evidence>
<proteinExistence type="predicted"/>
<gene>
    <name evidence="2" type="ORF">METZ01_LOCUS139596</name>
</gene>
<feature type="compositionally biased region" description="Basic and acidic residues" evidence="1">
    <location>
        <begin position="1"/>
        <end position="10"/>
    </location>
</feature>
<feature type="region of interest" description="Disordered" evidence="1">
    <location>
        <begin position="1"/>
        <end position="24"/>
    </location>
</feature>
<name>A0A381ZD12_9ZZZZ</name>
<feature type="non-terminal residue" evidence="2">
    <location>
        <position position="24"/>
    </location>
</feature>